<gene>
    <name evidence="1" type="ORF">A3C17_00600</name>
</gene>
<evidence type="ECO:0000313" key="2">
    <source>
        <dbReference type="Proteomes" id="UP000177097"/>
    </source>
</evidence>
<organism evidence="1 2">
    <name type="scientific">Candidatus Uhrbacteria bacterium RIFCSPHIGHO2_02_FULL_53_13</name>
    <dbReference type="NCBI Taxonomy" id="1802389"/>
    <lineage>
        <taxon>Bacteria</taxon>
        <taxon>Candidatus Uhriibacteriota</taxon>
    </lineage>
</organism>
<reference evidence="1 2" key="1">
    <citation type="journal article" date="2016" name="Nat. Commun.">
        <title>Thousands of microbial genomes shed light on interconnected biogeochemical processes in an aquifer system.</title>
        <authorList>
            <person name="Anantharaman K."/>
            <person name="Brown C.T."/>
            <person name="Hug L.A."/>
            <person name="Sharon I."/>
            <person name="Castelle C.J."/>
            <person name="Probst A.J."/>
            <person name="Thomas B.C."/>
            <person name="Singh A."/>
            <person name="Wilkins M.J."/>
            <person name="Karaoz U."/>
            <person name="Brodie E.L."/>
            <person name="Williams K.H."/>
            <person name="Hubbard S.S."/>
            <person name="Banfield J.F."/>
        </authorList>
    </citation>
    <scope>NUCLEOTIDE SEQUENCE [LARGE SCALE GENOMIC DNA]</scope>
</reference>
<dbReference type="AlphaFoldDB" id="A0A1F7TYD5"/>
<dbReference type="Proteomes" id="UP000177097">
    <property type="component" value="Unassembled WGS sequence"/>
</dbReference>
<dbReference type="STRING" id="1802389.A3C17_00600"/>
<proteinExistence type="predicted"/>
<comment type="caution">
    <text evidence="1">The sequence shown here is derived from an EMBL/GenBank/DDBJ whole genome shotgun (WGS) entry which is preliminary data.</text>
</comment>
<name>A0A1F7TYD5_9BACT</name>
<evidence type="ECO:0000313" key="1">
    <source>
        <dbReference type="EMBL" id="OGL71030.1"/>
    </source>
</evidence>
<dbReference type="EMBL" id="MGDX01000018">
    <property type="protein sequence ID" value="OGL71030.1"/>
    <property type="molecule type" value="Genomic_DNA"/>
</dbReference>
<sequence length="645" mass="72541">MSNALVRQDDVFGQAFGQASLVRDALQELLDEEVLVDLLTMAEPVLMRVARRYGLDMAKPRGIAQAQAYFVLMLNLALDRATGGDVGKAARALQNAENMPKLLVVAERLLDEPRTAIDACLKKNGLRVQEWDGSSVFELLSASVRDQLAYWSRMGLLQDNGWPPSTMAARAVCLERVERAQLEVTTGRKVDWRRVLNVDPEAAFARAYFARANVHHPAAAGGLWRPFLCSLYINAMVHEAWHAARPIRAYDQANFILADEIRRRVFVDPNTLRLFVERVVIDPEELADHYVETTARVAQTLMGMQGGEAVFAEALDTQDVHRIATSAEQLLRELARNAYNFYLSVKDVGVASEEELERFWNVRVLLSSRLRAETRFAQTTAIAQEPWKRLLTVRSIEELAAIVGGFVRWPTAQQDAFFDRASAWRRLFIRQTILSESREGAGFIRVLSAMATAETAERFLEAIPWHEVHQTVFMDAAFSRIEERETADPWFGRAFGRAVAGGYAVGASQEIFAVLRASAAFKEALVVASANWHTDADWRRYFRPGAILHYAGRVAVAWEVMPPERRPLLVELTDGGSLGAVLTSLSEREARAFVVRLNAWVVTREQRRHAVLAWTSREGHGLEAALQEKWPRTDWRALFTIQASG</sequence>
<protein>
    <submittedName>
        <fullName evidence="1">Uncharacterized protein</fullName>
    </submittedName>
</protein>
<accession>A0A1F7TYD5</accession>